<feature type="compositionally biased region" description="Basic and acidic residues" evidence="7">
    <location>
        <begin position="626"/>
        <end position="635"/>
    </location>
</feature>
<comment type="caution">
    <text evidence="9">The sequence shown here is derived from an EMBL/GenBank/DDBJ whole genome shotgun (WGS) entry which is preliminary data.</text>
</comment>
<keyword evidence="10" id="KW-1185">Reference proteome</keyword>
<evidence type="ECO:0000259" key="8">
    <source>
        <dbReference type="PROSITE" id="PS50011"/>
    </source>
</evidence>
<dbReference type="PROSITE" id="PS00107">
    <property type="entry name" value="PROTEIN_KINASE_ATP"/>
    <property type="match status" value="1"/>
</dbReference>
<name>A0AAD9JXH8_9ANNE</name>
<accession>A0AAD9JXH8</accession>
<evidence type="ECO:0000256" key="1">
    <source>
        <dbReference type="ARBA" id="ARBA00022527"/>
    </source>
</evidence>
<feature type="compositionally biased region" description="Low complexity" evidence="7">
    <location>
        <begin position="712"/>
        <end position="722"/>
    </location>
</feature>
<dbReference type="GO" id="GO:0004674">
    <property type="term" value="F:protein serine/threonine kinase activity"/>
    <property type="evidence" value="ECO:0007669"/>
    <property type="project" value="UniProtKB-KW"/>
</dbReference>
<feature type="compositionally biased region" description="Basic and acidic residues" evidence="7">
    <location>
        <begin position="89"/>
        <end position="102"/>
    </location>
</feature>
<feature type="compositionally biased region" description="Acidic residues" evidence="7">
    <location>
        <begin position="65"/>
        <end position="83"/>
    </location>
</feature>
<proteinExistence type="predicted"/>
<dbReference type="InterPro" id="IPR011009">
    <property type="entry name" value="Kinase-like_dom_sf"/>
</dbReference>
<feature type="region of interest" description="Disordered" evidence="7">
    <location>
        <begin position="61"/>
        <end position="102"/>
    </location>
</feature>
<dbReference type="AlphaFoldDB" id="A0AAD9JXH8"/>
<keyword evidence="2" id="KW-0808">Transferase</keyword>
<dbReference type="Proteomes" id="UP001208570">
    <property type="component" value="Unassembled WGS sequence"/>
</dbReference>
<feature type="compositionally biased region" description="Acidic residues" evidence="7">
    <location>
        <begin position="378"/>
        <end position="402"/>
    </location>
</feature>
<feature type="region of interest" description="Disordered" evidence="7">
    <location>
        <begin position="519"/>
        <end position="593"/>
    </location>
</feature>
<dbReference type="GO" id="GO:0035556">
    <property type="term" value="P:intracellular signal transduction"/>
    <property type="evidence" value="ECO:0007669"/>
    <property type="project" value="TreeGrafter"/>
</dbReference>
<evidence type="ECO:0000256" key="6">
    <source>
        <dbReference type="PROSITE-ProRule" id="PRU10141"/>
    </source>
</evidence>
<dbReference type="CDD" id="cd14103">
    <property type="entry name" value="STKc_MLCK"/>
    <property type="match status" value="1"/>
</dbReference>
<evidence type="ECO:0000256" key="5">
    <source>
        <dbReference type="ARBA" id="ARBA00022840"/>
    </source>
</evidence>
<reference evidence="9" key="1">
    <citation type="journal article" date="2023" name="Mol. Biol. Evol.">
        <title>Third-Generation Sequencing Reveals the Adaptive Role of the Epigenome in Three Deep-Sea Polychaetes.</title>
        <authorList>
            <person name="Perez M."/>
            <person name="Aroh O."/>
            <person name="Sun Y."/>
            <person name="Lan Y."/>
            <person name="Juniper S.K."/>
            <person name="Young C.R."/>
            <person name="Angers B."/>
            <person name="Qian P.Y."/>
        </authorList>
    </citation>
    <scope>NUCLEOTIDE SEQUENCE</scope>
    <source>
        <strain evidence="9">P08H-3</strain>
    </source>
</reference>
<evidence type="ECO:0000256" key="4">
    <source>
        <dbReference type="ARBA" id="ARBA00022777"/>
    </source>
</evidence>
<feature type="region of interest" description="Disordered" evidence="7">
    <location>
        <begin position="712"/>
        <end position="770"/>
    </location>
</feature>
<keyword evidence="4" id="KW-0418">Kinase</keyword>
<feature type="region of interest" description="Disordered" evidence="7">
    <location>
        <begin position="611"/>
        <end position="636"/>
    </location>
</feature>
<feature type="compositionally biased region" description="Polar residues" evidence="7">
    <location>
        <begin position="571"/>
        <end position="581"/>
    </location>
</feature>
<feature type="binding site" evidence="6">
    <location>
        <position position="149"/>
    </location>
    <ligand>
        <name>ATP</name>
        <dbReference type="ChEBI" id="CHEBI:30616"/>
    </ligand>
</feature>
<protein>
    <recommendedName>
        <fullName evidence="8">Protein kinase domain-containing protein</fullName>
    </recommendedName>
</protein>
<dbReference type="PROSITE" id="PS50011">
    <property type="entry name" value="PROTEIN_KINASE_DOM"/>
    <property type="match status" value="1"/>
</dbReference>
<keyword evidence="3 6" id="KW-0547">Nucleotide-binding</keyword>
<dbReference type="InterPro" id="IPR000719">
    <property type="entry name" value="Prot_kinase_dom"/>
</dbReference>
<feature type="region of interest" description="Disordered" evidence="7">
    <location>
        <begin position="378"/>
        <end position="411"/>
    </location>
</feature>
<dbReference type="PROSITE" id="PS00108">
    <property type="entry name" value="PROTEIN_KINASE_ST"/>
    <property type="match status" value="1"/>
</dbReference>
<keyword evidence="1" id="KW-0723">Serine/threonine-protein kinase</keyword>
<dbReference type="SMART" id="SM00220">
    <property type="entry name" value="S_TKc"/>
    <property type="match status" value="1"/>
</dbReference>
<dbReference type="Gene3D" id="3.30.200.20">
    <property type="entry name" value="Phosphorylase Kinase, domain 1"/>
    <property type="match status" value="1"/>
</dbReference>
<keyword evidence="5 6" id="KW-0067">ATP-binding</keyword>
<dbReference type="InterPro" id="IPR017441">
    <property type="entry name" value="Protein_kinase_ATP_BS"/>
</dbReference>
<feature type="compositionally biased region" description="Basic and acidic residues" evidence="7">
    <location>
        <begin position="557"/>
        <end position="570"/>
    </location>
</feature>
<feature type="region of interest" description="Disordered" evidence="7">
    <location>
        <begin position="669"/>
        <end position="700"/>
    </location>
</feature>
<dbReference type="PANTHER" id="PTHR24342:SF20">
    <property type="entry name" value="MYOSIN LIGHT CHAIN KINASE, SMOOTH MUSCLE"/>
    <property type="match status" value="1"/>
</dbReference>
<dbReference type="FunFam" id="1.10.510.10:FF:000594">
    <property type="entry name" value="Myosin light chain kinase isoform-III"/>
    <property type="match status" value="1"/>
</dbReference>
<dbReference type="GO" id="GO:0005524">
    <property type="term" value="F:ATP binding"/>
    <property type="evidence" value="ECO:0007669"/>
    <property type="project" value="UniProtKB-UniRule"/>
</dbReference>
<dbReference type="GO" id="GO:0005634">
    <property type="term" value="C:nucleus"/>
    <property type="evidence" value="ECO:0007669"/>
    <property type="project" value="TreeGrafter"/>
</dbReference>
<evidence type="ECO:0000313" key="9">
    <source>
        <dbReference type="EMBL" id="KAK2161104.1"/>
    </source>
</evidence>
<dbReference type="SUPFAM" id="SSF56112">
    <property type="entry name" value="Protein kinase-like (PK-like)"/>
    <property type="match status" value="1"/>
</dbReference>
<gene>
    <name evidence="9" type="ORF">LSH36_121g05051</name>
</gene>
<dbReference type="PANTHER" id="PTHR24342">
    <property type="entry name" value="SERINE/THREONINE-PROTEIN KINASE 17"/>
    <property type="match status" value="1"/>
</dbReference>
<sequence length="770" mass="85315">MRVILGFEGMYLVLDMTSPIVVDEDEPEYDVAVDGSDDDDDDDLVVVLIVVVVAVVTDGENYDKTDDDDDDDDDDNDDDDDGDNNIWRSSDDHNHDHLDEPPFEPREVILRKDKWVTDEFLIHDFLGRGKFGEVKRCTETLTGREFAAKFICASRPQDKKDVEHELNIMKKLYHKRLIQLYDAFESKVETCLVLEIIYGGELFDRVISDDFILTEKACMAFIRQICEGLEYMHHKMIIHLDMKPENVLCLTRTGNRIKIIDFGLAREYHPKKDLRVLFGTPEFMAPEVVQYETISFGTDMWSVGVICYVLLSGLSPFMGDTDADTLSNVIKSQYDFNYTEFDDVSDEAKDLISRLLVKEKNKRLTAADCLRHSWLALDDDDDDDDDEDDDDDDDDDDEDGDENNTNLKQYSNKADGVYFRSQLQDMANTDGGIYGSDVGKTDTVGDLGIKSDDIRRSLELKGYEANRRKASDSGYESVAVDREIQKDFSADVEAASPGADIISGGDLCVSSASIDLNTTQRAPPAGVEVQPSKPPPSTTTQIFEATFNVALSPRQRQSRDQAKEHSRGSSKEPSPSASGGKTASKPEVGGAKKQSIIDKFGGLFLSYKDKDGAQQKKMAKKGSVKKPKDKDKDVKATGGIVKKDSFKRKVGLKGKEEVYVTTPVVRQKHPNFHQIAESDNSKSTSDDRIGNSAPFGGRFAANNVPKKAAITANGRATAGRGAPWSPTGGADINGSGASSESAEDEKHTPSILFGNVKNKRKLFENNGMAS</sequence>
<evidence type="ECO:0000256" key="7">
    <source>
        <dbReference type="SAM" id="MobiDB-lite"/>
    </source>
</evidence>
<feature type="domain" description="Protein kinase" evidence="8">
    <location>
        <begin position="120"/>
        <end position="375"/>
    </location>
</feature>
<organism evidence="9 10">
    <name type="scientific">Paralvinella palmiformis</name>
    <dbReference type="NCBI Taxonomy" id="53620"/>
    <lineage>
        <taxon>Eukaryota</taxon>
        <taxon>Metazoa</taxon>
        <taxon>Spiralia</taxon>
        <taxon>Lophotrochozoa</taxon>
        <taxon>Annelida</taxon>
        <taxon>Polychaeta</taxon>
        <taxon>Sedentaria</taxon>
        <taxon>Canalipalpata</taxon>
        <taxon>Terebellida</taxon>
        <taxon>Terebelliformia</taxon>
        <taxon>Alvinellidae</taxon>
        <taxon>Paralvinella</taxon>
    </lineage>
</organism>
<dbReference type="GO" id="GO:0043065">
    <property type="term" value="P:positive regulation of apoptotic process"/>
    <property type="evidence" value="ECO:0007669"/>
    <property type="project" value="TreeGrafter"/>
</dbReference>
<evidence type="ECO:0000313" key="10">
    <source>
        <dbReference type="Proteomes" id="UP001208570"/>
    </source>
</evidence>
<dbReference type="InterPro" id="IPR008271">
    <property type="entry name" value="Ser/Thr_kinase_AS"/>
</dbReference>
<dbReference type="Pfam" id="PF00069">
    <property type="entry name" value="Pkinase"/>
    <property type="match status" value="1"/>
</dbReference>
<evidence type="ECO:0000256" key="2">
    <source>
        <dbReference type="ARBA" id="ARBA00022679"/>
    </source>
</evidence>
<dbReference type="EMBL" id="JAODUP010000121">
    <property type="protein sequence ID" value="KAK2161104.1"/>
    <property type="molecule type" value="Genomic_DNA"/>
</dbReference>
<dbReference type="Gene3D" id="1.10.510.10">
    <property type="entry name" value="Transferase(Phosphotransferase) domain 1"/>
    <property type="match status" value="1"/>
</dbReference>
<evidence type="ECO:0000256" key="3">
    <source>
        <dbReference type="ARBA" id="ARBA00022741"/>
    </source>
</evidence>